<dbReference type="EMBL" id="CP047656">
    <property type="protein sequence ID" value="QHJ11038.1"/>
    <property type="molecule type" value="Genomic_DNA"/>
</dbReference>
<dbReference type="OrthoDB" id="5758965at2"/>
<evidence type="ECO:0000313" key="1">
    <source>
        <dbReference type="EMBL" id="QHJ11038.1"/>
    </source>
</evidence>
<proteinExistence type="predicted"/>
<organism evidence="1 2">
    <name type="scientific">Paraglaciecola mesophila</name>
    <dbReference type="NCBI Taxonomy" id="197222"/>
    <lineage>
        <taxon>Bacteria</taxon>
        <taxon>Pseudomonadati</taxon>
        <taxon>Pseudomonadota</taxon>
        <taxon>Gammaproteobacteria</taxon>
        <taxon>Alteromonadales</taxon>
        <taxon>Alteromonadaceae</taxon>
        <taxon>Paraglaciecola</taxon>
    </lineage>
</organism>
<evidence type="ECO:0008006" key="3">
    <source>
        <dbReference type="Google" id="ProtNLM"/>
    </source>
</evidence>
<dbReference type="RefSeq" id="WP_160178826.1">
    <property type="nucleotide sequence ID" value="NZ_CP047656.1"/>
</dbReference>
<accession>A0A857JIH0</accession>
<keyword evidence="2" id="KW-1185">Reference proteome</keyword>
<evidence type="ECO:0000313" key="2">
    <source>
        <dbReference type="Proteomes" id="UP000464524"/>
    </source>
</evidence>
<sequence>MKLSNTTSSIIRSPALYLGLAILSLTGCGSSDDDNTGYIRFYNASYNAPAVYLTVDEDLDEDDDDEVEITYGAVTFGNVTSNNALDNDTYWVELGWQDEDSSERSDLEVIYQEQHQIRNEVITFVALTDDIRSPNVLTFDIPVVDDDDDDDDDLFNVRFLNLNTDYSTVDVYISEDNETFNEAEFVSSVELNSLTDNIKIEQDQYIFYITEPGGSEPIFTSEDISYSVVSQYVVVLRDNVGVGSSPFTIDSIGVNSVTELNDVDSEASFGFYNGIATNQYIPDYTGVVDLSVDLDDDSDLMVDDLSYGQFSETVTTANGDYSFDILNASNDELFIHDALLSLQENADNIVFLYSKTDPVDDDEDDVIDENEDGIVDNYESIIKSLTITKSSSSSIYSHGIKVVNLSDSDDFSRVKFYFVENDEVISTADNTLSVLQESNSSITLINNTYDVYAIATIEGSDIIMDSFQLTLDEDSVEQFLIFAPDDSASTGFSMTLVNQNQVN</sequence>
<reference evidence="1 2" key="1">
    <citation type="submission" date="2019-12" db="EMBL/GenBank/DDBJ databases">
        <title>Genome sequencing and assembly of endphytes of Porphyra tenera.</title>
        <authorList>
            <person name="Park J.M."/>
            <person name="Shin R."/>
            <person name="Jo S.H."/>
        </authorList>
    </citation>
    <scope>NUCLEOTIDE SEQUENCE [LARGE SCALE GENOMIC DNA]</scope>
    <source>
        <strain evidence="1 2">GPM4</strain>
    </source>
</reference>
<name>A0A857JIH0_9ALTE</name>
<dbReference type="AlphaFoldDB" id="A0A857JIH0"/>
<dbReference type="Proteomes" id="UP000464524">
    <property type="component" value="Chromosome"/>
</dbReference>
<dbReference type="KEGG" id="pmes:FX988_01260"/>
<protein>
    <recommendedName>
        <fullName evidence="3">DUF4397 domain-containing protein</fullName>
    </recommendedName>
</protein>
<dbReference type="PROSITE" id="PS51257">
    <property type="entry name" value="PROKAR_LIPOPROTEIN"/>
    <property type="match status" value="1"/>
</dbReference>
<gene>
    <name evidence="1" type="ORF">FX988_01260</name>
</gene>